<evidence type="ECO:0000313" key="2">
    <source>
        <dbReference type="EMBL" id="EGZ29461.1"/>
    </source>
</evidence>
<dbReference type="GeneID" id="20644881"/>
<keyword evidence="1" id="KW-0812">Transmembrane</keyword>
<feature type="transmembrane region" description="Helical" evidence="1">
    <location>
        <begin position="20"/>
        <end position="41"/>
    </location>
</feature>
<gene>
    <name evidence="2" type="ORF">PHYSODRAFT_322976</name>
</gene>
<evidence type="ECO:0000313" key="3">
    <source>
        <dbReference type="Proteomes" id="UP000002640"/>
    </source>
</evidence>
<protein>
    <submittedName>
        <fullName evidence="2">Uncharacterized protein</fullName>
    </submittedName>
</protein>
<keyword evidence="1" id="KW-1133">Transmembrane helix</keyword>
<dbReference type="InterPro" id="IPR029044">
    <property type="entry name" value="Nucleotide-diphossugar_trans"/>
</dbReference>
<dbReference type="STRING" id="1094619.G4YKW9"/>
<reference evidence="2 3" key="1">
    <citation type="journal article" date="2006" name="Science">
        <title>Phytophthora genome sequences uncover evolutionary origins and mechanisms of pathogenesis.</title>
        <authorList>
            <person name="Tyler B.M."/>
            <person name="Tripathy S."/>
            <person name="Zhang X."/>
            <person name="Dehal P."/>
            <person name="Jiang R.H."/>
            <person name="Aerts A."/>
            <person name="Arredondo F.D."/>
            <person name="Baxter L."/>
            <person name="Bensasson D."/>
            <person name="Beynon J.L."/>
            <person name="Chapman J."/>
            <person name="Damasceno C.M."/>
            <person name="Dorrance A.E."/>
            <person name="Dou D."/>
            <person name="Dickerman A.W."/>
            <person name="Dubchak I.L."/>
            <person name="Garbelotto M."/>
            <person name="Gijzen M."/>
            <person name="Gordon S.G."/>
            <person name="Govers F."/>
            <person name="Grunwald N.J."/>
            <person name="Huang W."/>
            <person name="Ivors K.L."/>
            <person name="Jones R.W."/>
            <person name="Kamoun S."/>
            <person name="Krampis K."/>
            <person name="Lamour K.H."/>
            <person name="Lee M.K."/>
            <person name="McDonald W.H."/>
            <person name="Medina M."/>
            <person name="Meijer H.J."/>
            <person name="Nordberg E.K."/>
            <person name="Maclean D.J."/>
            <person name="Ospina-Giraldo M.D."/>
            <person name="Morris P.F."/>
            <person name="Phuntumart V."/>
            <person name="Putnam N.H."/>
            <person name="Rash S."/>
            <person name="Rose J.K."/>
            <person name="Sakihama Y."/>
            <person name="Salamov A.A."/>
            <person name="Savidor A."/>
            <person name="Scheuring C.F."/>
            <person name="Smith B.M."/>
            <person name="Sobral B.W."/>
            <person name="Terry A."/>
            <person name="Torto-Alalibo T.A."/>
            <person name="Win J."/>
            <person name="Xu Z."/>
            <person name="Zhang H."/>
            <person name="Grigoriev I.V."/>
            <person name="Rokhsar D.S."/>
            <person name="Boore J.L."/>
        </authorList>
    </citation>
    <scope>NUCLEOTIDE SEQUENCE [LARGE SCALE GENOMIC DNA]</scope>
    <source>
        <strain evidence="2 3">P6497</strain>
    </source>
</reference>
<dbReference type="OMA" id="PNIRHGI"/>
<dbReference type="Proteomes" id="UP000002640">
    <property type="component" value="Unassembled WGS sequence"/>
</dbReference>
<proteinExistence type="predicted"/>
<keyword evidence="3" id="KW-1185">Reference proteome</keyword>
<dbReference type="AlphaFoldDB" id="G4YKW9"/>
<organism evidence="2 3">
    <name type="scientific">Phytophthora sojae (strain P6497)</name>
    <name type="common">Soybean stem and root rot agent</name>
    <name type="synonym">Phytophthora megasperma f. sp. glycines</name>
    <dbReference type="NCBI Taxonomy" id="1094619"/>
    <lineage>
        <taxon>Eukaryota</taxon>
        <taxon>Sar</taxon>
        <taxon>Stramenopiles</taxon>
        <taxon>Oomycota</taxon>
        <taxon>Peronosporomycetes</taxon>
        <taxon>Peronosporales</taxon>
        <taxon>Peronosporaceae</taxon>
        <taxon>Phytophthora</taxon>
    </lineage>
</organism>
<dbReference type="EMBL" id="JH159151">
    <property type="protein sequence ID" value="EGZ29461.1"/>
    <property type="molecule type" value="Genomic_DNA"/>
</dbReference>
<dbReference type="KEGG" id="psoj:PHYSODRAFT_322976"/>
<evidence type="ECO:0000256" key="1">
    <source>
        <dbReference type="SAM" id="Phobius"/>
    </source>
</evidence>
<name>G4YKW9_PHYSP</name>
<sequence>MESRRHNVGNSDLWRRPRALYVLGGGWILFVCWFVGSLAGFDKRVANHHAFAIRSQDVDEYSQHQVLLKVSAVEDLTVDVQPSREVLPMGDEFYTSDFSENDTSTTIIFNVFKGRPKALAVQLLKALTQKYVSPPEVWVMCFNSPMEKKYRHVVEEVKKKFPDVAHTVKFTVSDFNYKFHGRFLLAYMAKTKYVLIVDDDKAIDGDTVNDYIKYMNIKKGVWGNNGHRRAPTFEGYKSWPRNFTGEDMAEQDYLSGMWFLEQSWLEYFMKERPPSWATSEDMHLSHVMRKYLNLNTYAGRVAIGKTLPHKPKEVQATQGSALDLREFIFDHELGRGNKVVSVNAPIKTLVYAETAGDIEDYLAKLDACPSQNGSVAVNVGEVNGTAAAVSGPWCDGGKTAAVFRGAKEQDVNGLIAAAEKLCAKTQCEYFSVKPNIRHGIRYFNMREGYGQASTGVEIPFQTGASDVLTSLVGILNNVLPETLFVPDVASMRWPEAEDASKRNRLQIYHRTVLLAVDIHRNSKTNGKVVDDEKDEWVIADEFPSRMETLIWQRESTDDPLHYYSS</sequence>
<dbReference type="InParanoid" id="G4YKW9"/>
<dbReference type="SUPFAM" id="SSF53448">
    <property type="entry name" value="Nucleotide-diphospho-sugar transferases"/>
    <property type="match status" value="1"/>
</dbReference>
<accession>G4YKW9</accession>
<dbReference type="RefSeq" id="XP_009516736.1">
    <property type="nucleotide sequence ID" value="XM_009518441.1"/>
</dbReference>
<keyword evidence="1" id="KW-0472">Membrane</keyword>